<dbReference type="Pfam" id="PF00001">
    <property type="entry name" value="7tm_1"/>
    <property type="match status" value="1"/>
</dbReference>
<reference evidence="12 13" key="1">
    <citation type="submission" date="2018-04" db="EMBL/GenBank/DDBJ databases">
        <authorList>
            <person name="Zhang X."/>
            <person name="Yuan J."/>
            <person name="Li F."/>
            <person name="Xiang J."/>
        </authorList>
    </citation>
    <scope>NUCLEOTIDE SEQUENCE [LARGE SCALE GENOMIC DNA]</scope>
    <source>
        <tissue evidence="12">Muscle</tissue>
    </source>
</reference>
<feature type="transmembrane region" description="Helical" evidence="10">
    <location>
        <begin position="110"/>
        <end position="131"/>
    </location>
</feature>
<comment type="caution">
    <text evidence="12">The sequence shown here is derived from an EMBL/GenBank/DDBJ whole genome shotgun (WGS) entry which is preliminary data.</text>
</comment>
<evidence type="ECO:0000256" key="1">
    <source>
        <dbReference type="ARBA" id="ARBA00004141"/>
    </source>
</evidence>
<keyword evidence="7 9" id="KW-0675">Receptor</keyword>
<evidence type="ECO:0000256" key="7">
    <source>
        <dbReference type="ARBA" id="ARBA00023170"/>
    </source>
</evidence>
<reference evidence="12 13" key="2">
    <citation type="submission" date="2019-01" db="EMBL/GenBank/DDBJ databases">
        <title>The decoding of complex shrimp genome reveals the adaptation for benthos swimmer, frequently molting mechanism and breeding impact on genome.</title>
        <authorList>
            <person name="Sun Y."/>
            <person name="Gao Y."/>
            <person name="Yu Y."/>
        </authorList>
    </citation>
    <scope>NUCLEOTIDE SEQUENCE [LARGE SCALE GENOMIC DNA]</scope>
    <source>
        <tissue evidence="12">Muscle</tissue>
    </source>
</reference>
<dbReference type="STRING" id="6689.A0A423TWY0"/>
<keyword evidence="3 9" id="KW-0812">Transmembrane</keyword>
<evidence type="ECO:0000256" key="4">
    <source>
        <dbReference type="ARBA" id="ARBA00022989"/>
    </source>
</evidence>
<dbReference type="SUPFAM" id="SSF81321">
    <property type="entry name" value="Family A G protein-coupled receptor-like"/>
    <property type="match status" value="1"/>
</dbReference>
<organism evidence="12 13">
    <name type="scientific">Penaeus vannamei</name>
    <name type="common">Whiteleg shrimp</name>
    <name type="synonym">Litopenaeus vannamei</name>
    <dbReference type="NCBI Taxonomy" id="6689"/>
    <lineage>
        <taxon>Eukaryota</taxon>
        <taxon>Metazoa</taxon>
        <taxon>Ecdysozoa</taxon>
        <taxon>Arthropoda</taxon>
        <taxon>Crustacea</taxon>
        <taxon>Multicrustacea</taxon>
        <taxon>Malacostraca</taxon>
        <taxon>Eumalacostraca</taxon>
        <taxon>Eucarida</taxon>
        <taxon>Decapoda</taxon>
        <taxon>Dendrobranchiata</taxon>
        <taxon>Penaeoidea</taxon>
        <taxon>Penaeidae</taxon>
        <taxon>Penaeus</taxon>
    </lineage>
</organism>
<keyword evidence="8 9" id="KW-0807">Transducer</keyword>
<dbReference type="PANTHER" id="PTHR24238">
    <property type="entry name" value="G-PROTEIN COUPLED RECEPTOR"/>
    <property type="match status" value="1"/>
</dbReference>
<dbReference type="InterPro" id="IPR017452">
    <property type="entry name" value="GPCR_Rhodpsn_7TM"/>
</dbReference>
<dbReference type="PANTHER" id="PTHR24238:SF73">
    <property type="entry name" value="RYAMIDE RECEPTOR"/>
    <property type="match status" value="1"/>
</dbReference>
<sequence length="306" mass="34875">MLPALALQTMEASAWFCLLGNQPAISIFVSAYTLVAISVDRYLAIIYPLRPRMTRLQAKVIIGAVWLLALLTTLPIAVFSRLHSLERRSYQYYEREVCMEDWPDAALKPYYTLALMVLQYFLPLVVLIFTYSRIICQVWGQPGSPHKHQRTMQAPDMASPDTAHGLLRKSTTIARQFQADNTPSAFPSSAKHLHTVASLHPLHSLWLQHRDLNTYYTPRGLISTPEQGSTSPHFNLCARGQNAQLELHFHGHMHYSLGHFTLPGHLTHFTLLCHLTHFTLLCHFTHFVNSRIAVIRSLSLHFILVF</sequence>
<dbReference type="OrthoDB" id="10053194at2759"/>
<dbReference type="PROSITE" id="PS50262">
    <property type="entry name" value="G_PROTEIN_RECEP_F1_2"/>
    <property type="match status" value="1"/>
</dbReference>
<dbReference type="Proteomes" id="UP000283509">
    <property type="component" value="Unassembled WGS sequence"/>
</dbReference>
<proteinExistence type="inferred from homology"/>
<keyword evidence="6 10" id="KW-0472">Membrane</keyword>
<keyword evidence="13" id="KW-1185">Reference proteome</keyword>
<evidence type="ECO:0000256" key="5">
    <source>
        <dbReference type="ARBA" id="ARBA00023040"/>
    </source>
</evidence>
<dbReference type="GO" id="GO:0008188">
    <property type="term" value="F:neuropeptide receptor activity"/>
    <property type="evidence" value="ECO:0007669"/>
    <property type="project" value="TreeGrafter"/>
</dbReference>
<keyword evidence="4 10" id="KW-1133">Transmembrane helix</keyword>
<evidence type="ECO:0000256" key="2">
    <source>
        <dbReference type="ARBA" id="ARBA00010663"/>
    </source>
</evidence>
<keyword evidence="5 9" id="KW-0297">G-protein coupled receptor</keyword>
<dbReference type="GO" id="GO:0005886">
    <property type="term" value="C:plasma membrane"/>
    <property type="evidence" value="ECO:0007669"/>
    <property type="project" value="TreeGrafter"/>
</dbReference>
<evidence type="ECO:0000313" key="13">
    <source>
        <dbReference type="Proteomes" id="UP000283509"/>
    </source>
</evidence>
<dbReference type="PROSITE" id="PS00237">
    <property type="entry name" value="G_PROTEIN_RECEP_F1_1"/>
    <property type="match status" value="1"/>
</dbReference>
<evidence type="ECO:0000256" key="10">
    <source>
        <dbReference type="SAM" id="Phobius"/>
    </source>
</evidence>
<dbReference type="AlphaFoldDB" id="A0A423TWY0"/>
<evidence type="ECO:0000256" key="9">
    <source>
        <dbReference type="RuleBase" id="RU000688"/>
    </source>
</evidence>
<feature type="transmembrane region" description="Helical" evidence="10">
    <location>
        <begin position="12"/>
        <end position="39"/>
    </location>
</feature>
<feature type="domain" description="G-protein coupled receptors family 1 profile" evidence="11">
    <location>
        <begin position="25"/>
        <end position="135"/>
    </location>
</feature>
<feature type="transmembrane region" description="Helical" evidence="10">
    <location>
        <begin position="60"/>
        <end position="80"/>
    </location>
</feature>
<comment type="subcellular location">
    <subcellularLocation>
        <location evidence="1">Membrane</location>
        <topology evidence="1">Multi-pass membrane protein</topology>
    </subcellularLocation>
</comment>
<dbReference type="InterPro" id="IPR000276">
    <property type="entry name" value="GPCR_Rhodpsn"/>
</dbReference>
<evidence type="ECO:0000256" key="3">
    <source>
        <dbReference type="ARBA" id="ARBA00022692"/>
    </source>
</evidence>
<protein>
    <submittedName>
        <fullName evidence="12">Neuropeptide Y receptor</fullName>
    </submittedName>
</protein>
<dbReference type="PRINTS" id="PR00237">
    <property type="entry name" value="GPCRRHODOPSN"/>
</dbReference>
<comment type="similarity">
    <text evidence="2 9">Belongs to the G-protein coupled receptor 1 family.</text>
</comment>
<evidence type="ECO:0000259" key="11">
    <source>
        <dbReference type="PROSITE" id="PS50262"/>
    </source>
</evidence>
<evidence type="ECO:0000256" key="6">
    <source>
        <dbReference type="ARBA" id="ARBA00023136"/>
    </source>
</evidence>
<evidence type="ECO:0000313" key="12">
    <source>
        <dbReference type="EMBL" id="ROT80969.1"/>
    </source>
</evidence>
<accession>A0A423TWY0</accession>
<gene>
    <name evidence="12" type="ORF">C7M84_000290</name>
</gene>
<dbReference type="EMBL" id="QCYY01001043">
    <property type="protein sequence ID" value="ROT80969.1"/>
    <property type="molecule type" value="Genomic_DNA"/>
</dbReference>
<name>A0A423TWY0_PENVA</name>
<dbReference type="Gene3D" id="1.20.1070.10">
    <property type="entry name" value="Rhodopsin 7-helix transmembrane proteins"/>
    <property type="match status" value="1"/>
</dbReference>
<evidence type="ECO:0000256" key="8">
    <source>
        <dbReference type="ARBA" id="ARBA00023224"/>
    </source>
</evidence>